<evidence type="ECO:0000313" key="3">
    <source>
        <dbReference type="Proteomes" id="UP000095023"/>
    </source>
</evidence>
<proteinExistence type="inferred from homology"/>
<sequence>MSTKISTTNAPPPAAPYSQAIKAGGFIYVSGQIPYTPDGKLVEGTLADRSAQCLENIKAVVEAAGSSLEKVVKINVFLDDMTNFGEFNSAYIKYFGEIRPARSCVAVKQLPLGVDVEVEAVALE</sequence>
<dbReference type="Proteomes" id="UP000095023">
    <property type="component" value="Unassembled WGS sequence"/>
</dbReference>
<keyword evidence="3" id="KW-1185">Reference proteome</keyword>
<evidence type="ECO:0008006" key="4">
    <source>
        <dbReference type="Google" id="ProtNLM"/>
    </source>
</evidence>
<evidence type="ECO:0000256" key="1">
    <source>
        <dbReference type="ARBA" id="ARBA00010552"/>
    </source>
</evidence>
<gene>
    <name evidence="2" type="ORF">CANCADRAFT_3769</name>
</gene>
<dbReference type="AlphaFoldDB" id="A0A1E4TBK2"/>
<dbReference type="FunFam" id="3.30.1330.40:FF:000001">
    <property type="entry name" value="L-PSP family endoribonuclease"/>
    <property type="match status" value="1"/>
</dbReference>
<dbReference type="InterPro" id="IPR035959">
    <property type="entry name" value="RutC-like_sf"/>
</dbReference>
<dbReference type="Gene3D" id="3.30.1330.40">
    <property type="entry name" value="RutC-like"/>
    <property type="match status" value="1"/>
</dbReference>
<dbReference type="InterPro" id="IPR006056">
    <property type="entry name" value="RidA"/>
</dbReference>
<comment type="similarity">
    <text evidence="1">Belongs to the RutC family.</text>
</comment>
<reference evidence="3" key="1">
    <citation type="submission" date="2016-02" db="EMBL/GenBank/DDBJ databases">
        <title>Comparative genomics of biotechnologically important yeasts.</title>
        <authorList>
            <consortium name="DOE Joint Genome Institute"/>
            <person name="Riley R."/>
            <person name="Haridas S."/>
            <person name="Wolfe K.H."/>
            <person name="Lopes M.R."/>
            <person name="Hittinger C.T."/>
            <person name="Goker M."/>
            <person name="Salamov A."/>
            <person name="Wisecaver J."/>
            <person name="Long T.M."/>
            <person name="Aerts A.L."/>
            <person name="Barry K."/>
            <person name="Choi C."/>
            <person name="Clum A."/>
            <person name="Coughlan A.Y."/>
            <person name="Deshpande S."/>
            <person name="Douglass A.P."/>
            <person name="Hanson S.J."/>
            <person name="Klenk H.-P."/>
            <person name="Labutti K."/>
            <person name="Lapidus A."/>
            <person name="Lindquist E."/>
            <person name="Lipzen A."/>
            <person name="Meier-Kolthoff J.P."/>
            <person name="Ohm R.A."/>
            <person name="Otillar R.P."/>
            <person name="Pangilinan J."/>
            <person name="Peng Y."/>
            <person name="Rokas A."/>
            <person name="Rosa C.A."/>
            <person name="Scheuner C."/>
            <person name="Sibirny A.A."/>
            <person name="Slot J.C."/>
            <person name="Stielow J.B."/>
            <person name="Sun H."/>
            <person name="Kurtzman C.P."/>
            <person name="Blackwell M."/>
            <person name="Jeffries T.W."/>
            <person name="Grigoriev I.V."/>
        </authorList>
    </citation>
    <scope>NUCLEOTIDE SEQUENCE [LARGE SCALE GENOMIC DNA]</scope>
    <source>
        <strain evidence="3">NRRL Y-17796</strain>
    </source>
</reference>
<accession>A0A1E4TBK2</accession>
<dbReference type="PANTHER" id="PTHR11803:SF58">
    <property type="entry name" value="PROTEIN HMF1-RELATED"/>
    <property type="match status" value="1"/>
</dbReference>
<protein>
    <recommendedName>
        <fullName evidence="4">YjgF-like protein</fullName>
    </recommendedName>
</protein>
<dbReference type="GO" id="GO:0005739">
    <property type="term" value="C:mitochondrion"/>
    <property type="evidence" value="ECO:0007669"/>
    <property type="project" value="TreeGrafter"/>
</dbReference>
<dbReference type="PANTHER" id="PTHR11803">
    <property type="entry name" value="2-IMINOBUTANOATE/2-IMINOPROPANOATE DEAMINASE RIDA"/>
    <property type="match status" value="1"/>
</dbReference>
<dbReference type="OrthoDB" id="309640at2759"/>
<evidence type="ECO:0000313" key="2">
    <source>
        <dbReference type="EMBL" id="ODV89134.1"/>
    </source>
</evidence>
<dbReference type="EMBL" id="KV453843">
    <property type="protein sequence ID" value="ODV89134.1"/>
    <property type="molecule type" value="Genomic_DNA"/>
</dbReference>
<organism evidence="2 3">
    <name type="scientific">Tortispora caseinolytica NRRL Y-17796</name>
    <dbReference type="NCBI Taxonomy" id="767744"/>
    <lineage>
        <taxon>Eukaryota</taxon>
        <taxon>Fungi</taxon>
        <taxon>Dikarya</taxon>
        <taxon>Ascomycota</taxon>
        <taxon>Saccharomycotina</taxon>
        <taxon>Trigonopsidomycetes</taxon>
        <taxon>Trigonopsidales</taxon>
        <taxon>Trigonopsidaceae</taxon>
        <taxon>Tortispora</taxon>
    </lineage>
</organism>
<dbReference type="GO" id="GO:0019239">
    <property type="term" value="F:deaminase activity"/>
    <property type="evidence" value="ECO:0007669"/>
    <property type="project" value="TreeGrafter"/>
</dbReference>
<dbReference type="InterPro" id="IPR006175">
    <property type="entry name" value="YjgF/YER057c/UK114"/>
</dbReference>
<dbReference type="CDD" id="cd00448">
    <property type="entry name" value="YjgF_YER057c_UK114_family"/>
    <property type="match status" value="1"/>
</dbReference>
<dbReference type="NCBIfam" id="TIGR00004">
    <property type="entry name" value="Rid family detoxifying hydrolase"/>
    <property type="match status" value="1"/>
</dbReference>
<dbReference type="Pfam" id="PF01042">
    <property type="entry name" value="Ribonuc_L-PSP"/>
    <property type="match status" value="1"/>
</dbReference>
<name>A0A1E4TBK2_9ASCO</name>
<dbReference type="GO" id="GO:0005829">
    <property type="term" value="C:cytosol"/>
    <property type="evidence" value="ECO:0007669"/>
    <property type="project" value="TreeGrafter"/>
</dbReference>
<dbReference type="SUPFAM" id="SSF55298">
    <property type="entry name" value="YjgF-like"/>
    <property type="match status" value="1"/>
</dbReference>